<evidence type="ECO:0000313" key="2">
    <source>
        <dbReference type="EMBL" id="GAU29819.1"/>
    </source>
</evidence>
<protein>
    <submittedName>
        <fullName evidence="2">Uncharacterized protein</fullName>
    </submittedName>
</protein>
<gene>
    <name evidence="2" type="ORF">TSUD_223650</name>
</gene>
<dbReference type="AlphaFoldDB" id="A0A2Z6NDP3"/>
<sequence length="85" mass="8976">MLPVSTSFVLKVDEGVLGVVRELLIDLNRSIGVPADQSSGAGGSGGSGRNEEAPSPAPENEEGKRKNVFDLNKLPPNDDDETQEK</sequence>
<dbReference type="Proteomes" id="UP000242715">
    <property type="component" value="Unassembled WGS sequence"/>
</dbReference>
<feature type="region of interest" description="Disordered" evidence="1">
    <location>
        <begin position="30"/>
        <end position="85"/>
    </location>
</feature>
<dbReference type="EMBL" id="DF973408">
    <property type="protein sequence ID" value="GAU29819.1"/>
    <property type="molecule type" value="Genomic_DNA"/>
</dbReference>
<evidence type="ECO:0000256" key="1">
    <source>
        <dbReference type="SAM" id="MobiDB-lite"/>
    </source>
</evidence>
<reference evidence="3" key="1">
    <citation type="journal article" date="2017" name="Front. Plant Sci.">
        <title>Climate Clever Clovers: New Paradigm to Reduce the Environmental Footprint of Ruminants by Breeding Low Methanogenic Forages Utilizing Haplotype Variation.</title>
        <authorList>
            <person name="Kaur P."/>
            <person name="Appels R."/>
            <person name="Bayer P.E."/>
            <person name="Keeble-Gagnere G."/>
            <person name="Wang J."/>
            <person name="Hirakawa H."/>
            <person name="Shirasawa K."/>
            <person name="Vercoe P."/>
            <person name="Stefanova K."/>
            <person name="Durmic Z."/>
            <person name="Nichols P."/>
            <person name="Revell C."/>
            <person name="Isobe S.N."/>
            <person name="Edwards D."/>
            <person name="Erskine W."/>
        </authorList>
    </citation>
    <scope>NUCLEOTIDE SEQUENCE [LARGE SCALE GENOMIC DNA]</scope>
    <source>
        <strain evidence="3">cv. Daliak</strain>
    </source>
</reference>
<proteinExistence type="predicted"/>
<keyword evidence="3" id="KW-1185">Reference proteome</keyword>
<name>A0A2Z6NDP3_TRISU</name>
<organism evidence="2 3">
    <name type="scientific">Trifolium subterraneum</name>
    <name type="common">Subterranean clover</name>
    <dbReference type="NCBI Taxonomy" id="3900"/>
    <lineage>
        <taxon>Eukaryota</taxon>
        <taxon>Viridiplantae</taxon>
        <taxon>Streptophyta</taxon>
        <taxon>Embryophyta</taxon>
        <taxon>Tracheophyta</taxon>
        <taxon>Spermatophyta</taxon>
        <taxon>Magnoliopsida</taxon>
        <taxon>eudicotyledons</taxon>
        <taxon>Gunneridae</taxon>
        <taxon>Pentapetalae</taxon>
        <taxon>rosids</taxon>
        <taxon>fabids</taxon>
        <taxon>Fabales</taxon>
        <taxon>Fabaceae</taxon>
        <taxon>Papilionoideae</taxon>
        <taxon>50 kb inversion clade</taxon>
        <taxon>NPAAA clade</taxon>
        <taxon>Hologalegina</taxon>
        <taxon>IRL clade</taxon>
        <taxon>Trifolieae</taxon>
        <taxon>Trifolium</taxon>
    </lineage>
</organism>
<evidence type="ECO:0000313" key="3">
    <source>
        <dbReference type="Proteomes" id="UP000242715"/>
    </source>
</evidence>
<accession>A0A2Z6NDP3</accession>